<keyword evidence="2" id="KW-1185">Reference proteome</keyword>
<dbReference type="Proteomes" id="UP000614058">
    <property type="component" value="Unassembled WGS sequence"/>
</dbReference>
<reference evidence="1 2" key="1">
    <citation type="journal article" date="2021" name="Pathogens">
        <title>Isolation and Characterization of Kingella bonacorsii sp. nov., A Novel Kingella Species Detected in a Stable Periodontitis Subject.</title>
        <authorList>
            <person name="Antezack A."/>
            <person name="Boxberger M."/>
            <person name="Rolland C."/>
            <person name="Monnet-Corti V."/>
            <person name="La Scola B."/>
        </authorList>
    </citation>
    <scope>NUCLEOTIDE SEQUENCE [LARGE SCALE GENOMIC DNA]</scope>
    <source>
        <strain evidence="1 2">Marseille-Q4569</strain>
    </source>
</reference>
<comment type="caution">
    <text evidence="1">The sequence shown here is derived from an EMBL/GenBank/DDBJ whole genome shotgun (WGS) entry which is preliminary data.</text>
</comment>
<proteinExistence type="predicted"/>
<sequence>MLTLVFRLPTQGTTMLNKITTAALLAGALSACHSAPMVGNDADAHGCRASAGETFSRLQQRCVRVFDVADIRLPDPENATLAVYAIVSGDRQTAELFWAKLPQPILMDAAKGGYVSRDGKIWLIHHLDNQWLLRQR</sequence>
<accession>A0ABS1BU63</accession>
<evidence type="ECO:0008006" key="3">
    <source>
        <dbReference type="Google" id="ProtNLM"/>
    </source>
</evidence>
<protein>
    <recommendedName>
        <fullName evidence="3">Lipoprotein</fullName>
    </recommendedName>
</protein>
<evidence type="ECO:0000313" key="2">
    <source>
        <dbReference type="Proteomes" id="UP000614058"/>
    </source>
</evidence>
<organism evidence="1 2">
    <name type="scientific">Kingella bonacorsii</name>
    <dbReference type="NCBI Taxonomy" id="2796361"/>
    <lineage>
        <taxon>Bacteria</taxon>
        <taxon>Pseudomonadati</taxon>
        <taxon>Pseudomonadota</taxon>
        <taxon>Betaproteobacteria</taxon>
        <taxon>Neisseriales</taxon>
        <taxon>Neisseriaceae</taxon>
        <taxon>Kingella</taxon>
    </lineage>
</organism>
<evidence type="ECO:0000313" key="1">
    <source>
        <dbReference type="EMBL" id="MBK0396704.1"/>
    </source>
</evidence>
<dbReference type="PROSITE" id="PS51257">
    <property type="entry name" value="PROKAR_LIPOPROTEIN"/>
    <property type="match status" value="1"/>
</dbReference>
<name>A0ABS1BU63_9NEIS</name>
<dbReference type="EMBL" id="JAEHNZ010000003">
    <property type="protein sequence ID" value="MBK0396704.1"/>
    <property type="molecule type" value="Genomic_DNA"/>
</dbReference>
<gene>
    <name evidence="1" type="ORF">JDW22_09010</name>
</gene>